<reference evidence="1" key="1">
    <citation type="journal article" date="2014" name="Front. Microbiol.">
        <title>High frequency of phylogenetically diverse reductive dehalogenase-homologous genes in deep subseafloor sedimentary metagenomes.</title>
        <authorList>
            <person name="Kawai M."/>
            <person name="Futagami T."/>
            <person name="Toyoda A."/>
            <person name="Takaki Y."/>
            <person name="Nishi S."/>
            <person name="Hori S."/>
            <person name="Arai W."/>
            <person name="Tsubouchi T."/>
            <person name="Morono Y."/>
            <person name="Uchiyama I."/>
            <person name="Ito T."/>
            <person name="Fujiyama A."/>
            <person name="Inagaki F."/>
            <person name="Takami H."/>
        </authorList>
    </citation>
    <scope>NUCLEOTIDE SEQUENCE</scope>
    <source>
        <strain evidence="1">Expedition CK06-06</strain>
    </source>
</reference>
<name>X1S1H3_9ZZZZ</name>
<proteinExistence type="predicted"/>
<evidence type="ECO:0000313" key="1">
    <source>
        <dbReference type="EMBL" id="GAI86892.1"/>
    </source>
</evidence>
<feature type="non-terminal residue" evidence="1">
    <location>
        <position position="1"/>
    </location>
</feature>
<gene>
    <name evidence="1" type="ORF">S12H4_17775</name>
</gene>
<protein>
    <submittedName>
        <fullName evidence="1">Uncharacterized protein</fullName>
    </submittedName>
</protein>
<sequence>AEKASLVRMPLQIILLSKLMKAVKQSGITAPVLNHALPDVVNPVLWRNGLGPICGAGNMDNIIGEIQRKISLSYSVPVREITICMVAPHAIGVLGSRTGVPYFFKIMVRDKDITSEVDVDSLISDRLMGGPVPDRIFRSWYKYPIVASCAVKNIVAMMNDTNLYTHAPGPIGLPGGYPVRLSGKGVEVVLPKELTLEEAIKINLEGCKREGIEEIKEDGTLVCTEEGYKITKEILGVEMRELRFADMEDAAKEVVAAVKRAALKYKASVPAY</sequence>
<comment type="caution">
    <text evidence="1">The sequence shown here is derived from an EMBL/GenBank/DDBJ whole genome shotgun (WGS) entry which is preliminary data.</text>
</comment>
<accession>X1S1H3</accession>
<organism evidence="1">
    <name type="scientific">marine sediment metagenome</name>
    <dbReference type="NCBI Taxonomy" id="412755"/>
    <lineage>
        <taxon>unclassified sequences</taxon>
        <taxon>metagenomes</taxon>
        <taxon>ecological metagenomes</taxon>
    </lineage>
</organism>
<dbReference type="AlphaFoldDB" id="X1S1H3"/>
<dbReference type="EMBL" id="BARW01008722">
    <property type="protein sequence ID" value="GAI86892.1"/>
    <property type="molecule type" value="Genomic_DNA"/>
</dbReference>